<dbReference type="Pfam" id="PF03869">
    <property type="entry name" value="Arc"/>
    <property type="match status" value="1"/>
</dbReference>
<dbReference type="GO" id="GO:0006355">
    <property type="term" value="P:regulation of DNA-templated transcription"/>
    <property type="evidence" value="ECO:0007669"/>
    <property type="project" value="InterPro"/>
</dbReference>
<dbReference type="InterPro" id="IPR010985">
    <property type="entry name" value="Ribbon_hlx_hlx"/>
</dbReference>
<evidence type="ECO:0000313" key="3">
    <source>
        <dbReference type="Proteomes" id="UP000566995"/>
    </source>
</evidence>
<comment type="caution">
    <text evidence="2">The sequence shown here is derived from an EMBL/GenBank/DDBJ whole genome shotgun (WGS) entry which is preliminary data.</text>
</comment>
<protein>
    <recommendedName>
        <fullName evidence="1">Arc-like DNA binding domain-containing protein</fullName>
    </recommendedName>
</protein>
<proteinExistence type="predicted"/>
<sequence length="169" mass="18856">MASSPRKVYQLRLPPFLRAKIDSQADASNRSVNAQIVWLLEQSFDLWPKLEGPIEGEDAIPDRKPFGLRMPPSLKTTVEDASNASGYVQNLEMIRRLLAMCDAQEKILADVKYTPTSLNAVDLQRAWENLSREIDNVVSRDVDQSTGNLSAAKKSFSAQLKIAREASHS</sequence>
<organism evidence="2 3">
    <name type="scientific">Pseudomonas nitroreducens</name>
    <dbReference type="NCBI Taxonomy" id="46680"/>
    <lineage>
        <taxon>Bacteria</taxon>
        <taxon>Pseudomonadati</taxon>
        <taxon>Pseudomonadota</taxon>
        <taxon>Gammaproteobacteria</taxon>
        <taxon>Pseudomonadales</taxon>
        <taxon>Pseudomonadaceae</taxon>
        <taxon>Pseudomonas</taxon>
    </lineage>
</organism>
<dbReference type="RefSeq" id="WP_184592612.1">
    <property type="nucleotide sequence ID" value="NZ_JACHLI010000018.1"/>
</dbReference>
<dbReference type="SUPFAM" id="SSF47598">
    <property type="entry name" value="Ribbon-helix-helix"/>
    <property type="match status" value="1"/>
</dbReference>
<dbReference type="Gene3D" id="1.10.1220.10">
    <property type="entry name" value="Met repressor-like"/>
    <property type="match status" value="1"/>
</dbReference>
<evidence type="ECO:0000259" key="1">
    <source>
        <dbReference type="Pfam" id="PF03869"/>
    </source>
</evidence>
<dbReference type="GO" id="GO:0003677">
    <property type="term" value="F:DNA binding"/>
    <property type="evidence" value="ECO:0007669"/>
    <property type="project" value="InterPro"/>
</dbReference>
<dbReference type="AlphaFoldDB" id="A0A7W7KMN8"/>
<dbReference type="Proteomes" id="UP000566995">
    <property type="component" value="Unassembled WGS sequence"/>
</dbReference>
<feature type="domain" description="Arc-like DNA binding" evidence="1">
    <location>
        <begin position="9"/>
        <end position="45"/>
    </location>
</feature>
<reference evidence="2 3" key="1">
    <citation type="submission" date="2020-08" db="EMBL/GenBank/DDBJ databases">
        <title>Functional genomics of gut bacteria from endangered species of beetles.</title>
        <authorList>
            <person name="Carlos-Shanley C."/>
        </authorList>
    </citation>
    <scope>NUCLEOTIDE SEQUENCE [LARGE SCALE GENOMIC DNA]</scope>
    <source>
        <strain evidence="2 3">S00179</strain>
    </source>
</reference>
<dbReference type="InterPro" id="IPR013321">
    <property type="entry name" value="Arc_rbn_hlx_hlx"/>
</dbReference>
<name>A0A7W7KMN8_PSENT</name>
<dbReference type="InterPro" id="IPR005569">
    <property type="entry name" value="Arc_DNA-bd_dom"/>
</dbReference>
<dbReference type="EMBL" id="JACHLI010000018">
    <property type="protein sequence ID" value="MBB4865291.1"/>
    <property type="molecule type" value="Genomic_DNA"/>
</dbReference>
<gene>
    <name evidence="2" type="ORF">HNP46_004172</name>
</gene>
<evidence type="ECO:0000313" key="2">
    <source>
        <dbReference type="EMBL" id="MBB4865291.1"/>
    </source>
</evidence>
<accession>A0A7W7KMN8</accession>